<dbReference type="Pfam" id="PF00375">
    <property type="entry name" value="SDF"/>
    <property type="match status" value="1"/>
</dbReference>
<comment type="subcellular location">
    <subcellularLocation>
        <location evidence="1">Membrane</location>
        <topology evidence="1">Multi-pass membrane protein</topology>
    </subcellularLocation>
</comment>
<feature type="transmembrane region" description="Helical" evidence="6">
    <location>
        <begin position="76"/>
        <end position="102"/>
    </location>
</feature>
<feature type="transmembrane region" description="Helical" evidence="6">
    <location>
        <begin position="328"/>
        <end position="347"/>
    </location>
</feature>
<evidence type="ECO:0000313" key="8">
    <source>
        <dbReference type="Proteomes" id="UP001168524"/>
    </source>
</evidence>
<dbReference type="SUPFAM" id="SSF118215">
    <property type="entry name" value="Proton glutamate symport protein"/>
    <property type="match status" value="1"/>
</dbReference>
<evidence type="ECO:0000256" key="4">
    <source>
        <dbReference type="ARBA" id="ARBA00022989"/>
    </source>
</evidence>
<name>A0ABT7WP02_9GAMM</name>
<dbReference type="EMBL" id="JAUDZE010000003">
    <property type="protein sequence ID" value="MDN0014411.1"/>
    <property type="molecule type" value="Genomic_DNA"/>
</dbReference>
<dbReference type="InterPro" id="IPR001991">
    <property type="entry name" value="Na-dicarboxylate_symporter"/>
</dbReference>
<dbReference type="Gene3D" id="1.10.3860.10">
    <property type="entry name" value="Sodium:dicarboxylate symporter"/>
    <property type="match status" value="1"/>
</dbReference>
<feature type="transmembrane region" description="Helical" evidence="6">
    <location>
        <begin position="152"/>
        <end position="176"/>
    </location>
</feature>
<evidence type="ECO:0000256" key="1">
    <source>
        <dbReference type="ARBA" id="ARBA00004141"/>
    </source>
</evidence>
<dbReference type="InterPro" id="IPR050746">
    <property type="entry name" value="DAACS"/>
</dbReference>
<feature type="transmembrane region" description="Helical" evidence="6">
    <location>
        <begin position="183"/>
        <end position="204"/>
    </location>
</feature>
<keyword evidence="2" id="KW-0813">Transport</keyword>
<dbReference type="Proteomes" id="UP001168524">
    <property type="component" value="Unassembled WGS sequence"/>
</dbReference>
<evidence type="ECO:0000256" key="5">
    <source>
        <dbReference type="ARBA" id="ARBA00023136"/>
    </source>
</evidence>
<dbReference type="PRINTS" id="PR00173">
    <property type="entry name" value="EDTRNSPORT"/>
</dbReference>
<feature type="transmembrane region" description="Helical" evidence="6">
    <location>
        <begin position="37"/>
        <end position="64"/>
    </location>
</feature>
<evidence type="ECO:0000256" key="6">
    <source>
        <dbReference type="SAM" id="Phobius"/>
    </source>
</evidence>
<evidence type="ECO:0000256" key="3">
    <source>
        <dbReference type="ARBA" id="ARBA00022692"/>
    </source>
</evidence>
<dbReference type="RefSeq" id="WP_267980677.1">
    <property type="nucleotide sequence ID" value="NZ_JAPQKF010000003.1"/>
</dbReference>
<feature type="transmembrane region" description="Helical" evidence="6">
    <location>
        <begin position="7"/>
        <end position="25"/>
    </location>
</feature>
<sequence length="413" mass="44159">MNLNTQILIAAILGVAFGFLLIAYPQTLFFDYSLYGLGILSSIFIGLLKMLLIPLIFSSIVVGVSNLQAGGQFGRVWKITVLCCFTTTTLALILGIGCAHLFEVGKGIDISLFQAEIQNHQTPDTLTPSSFFTNFIQNTLINPFKAFSEGNVLAVVLFALFIGAALVKGGESFALVRKISQQFFNIMMLLVSWVMRLAPIGIFALLAKLIATEDLSVLSRLAEFAVVVTGTTIFHGAVVLPALLWIFGKMNPITFFRGTRTALVTAFATSSSSATMPLSMQCAQENLGVRPQTAGFVIPLGTQLNMDGTALYEAAAALFIANLMGLDLSLTQQIIVCLTAMIASLGAPGIPSAGMVTMIMVLQSVGLPAEAIAILLPIDRVLDTVRTVVNVQGDMMISVVVDRYAKQAEAELS</sequence>
<evidence type="ECO:0000313" key="7">
    <source>
        <dbReference type="EMBL" id="MDN0014411.1"/>
    </source>
</evidence>
<proteinExistence type="predicted"/>
<dbReference type="InterPro" id="IPR036458">
    <property type="entry name" value="Na:dicarbo_symporter_sf"/>
</dbReference>
<reference evidence="7" key="1">
    <citation type="submission" date="2023-06" db="EMBL/GenBank/DDBJ databases">
        <title>Two novel species of Acinetobacter isolated from motorbike repairing workshop in Vietnam.</title>
        <authorList>
            <person name="Le N.T.T."/>
        </authorList>
    </citation>
    <scope>NUCLEOTIDE SEQUENCE</scope>
    <source>
        <strain evidence="7">VNH17</strain>
    </source>
</reference>
<dbReference type="PANTHER" id="PTHR11958">
    <property type="entry name" value="SODIUM/DICARBOXYLATE SYMPORTER-RELATED"/>
    <property type="match status" value="1"/>
</dbReference>
<accession>A0ABT7WP02</accession>
<keyword evidence="5 6" id="KW-0472">Membrane</keyword>
<evidence type="ECO:0000256" key="2">
    <source>
        <dbReference type="ARBA" id="ARBA00022448"/>
    </source>
</evidence>
<keyword evidence="3 6" id="KW-0812">Transmembrane</keyword>
<comment type="caution">
    <text evidence="7">The sequence shown here is derived from an EMBL/GenBank/DDBJ whole genome shotgun (WGS) entry which is preliminary data.</text>
</comment>
<keyword evidence="4 6" id="KW-1133">Transmembrane helix</keyword>
<organism evidence="7 8">
    <name type="scientific">Acinetobacter thutiue</name>
    <dbReference type="NCBI Taxonomy" id="2998078"/>
    <lineage>
        <taxon>Bacteria</taxon>
        <taxon>Pseudomonadati</taxon>
        <taxon>Pseudomonadota</taxon>
        <taxon>Gammaproteobacteria</taxon>
        <taxon>Moraxellales</taxon>
        <taxon>Moraxellaceae</taxon>
        <taxon>Acinetobacter</taxon>
    </lineage>
</organism>
<keyword evidence="8" id="KW-1185">Reference proteome</keyword>
<gene>
    <name evidence="7" type="ORF">QTA56_09210</name>
</gene>
<dbReference type="PANTHER" id="PTHR11958:SF63">
    <property type="entry name" value="AMINO ACID TRANSPORTER"/>
    <property type="match status" value="1"/>
</dbReference>
<feature type="transmembrane region" description="Helical" evidence="6">
    <location>
        <begin position="224"/>
        <end position="247"/>
    </location>
</feature>
<protein>
    <submittedName>
        <fullName evidence="7">Dicarboxylate/amino acid:cation symporter</fullName>
    </submittedName>
</protein>